<protein>
    <recommendedName>
        <fullName evidence="4">Secreted protein</fullName>
    </recommendedName>
</protein>
<organism evidence="2 3">
    <name type="scientific">Nocardiopsis changdeensis</name>
    <dbReference type="NCBI Taxonomy" id="2831969"/>
    <lineage>
        <taxon>Bacteria</taxon>
        <taxon>Bacillati</taxon>
        <taxon>Actinomycetota</taxon>
        <taxon>Actinomycetes</taxon>
        <taxon>Streptosporangiales</taxon>
        <taxon>Nocardiopsidaceae</taxon>
        <taxon>Nocardiopsis</taxon>
    </lineage>
</organism>
<dbReference type="Proteomes" id="UP000676079">
    <property type="component" value="Chromosome"/>
</dbReference>
<evidence type="ECO:0000256" key="1">
    <source>
        <dbReference type="SAM" id="SignalP"/>
    </source>
</evidence>
<dbReference type="RefSeq" id="WP_220561792.1">
    <property type="nucleotide sequence ID" value="NZ_CP074133.1"/>
</dbReference>
<name>A0ABX8BEB8_9ACTN</name>
<feature type="signal peptide" evidence="1">
    <location>
        <begin position="1"/>
        <end position="23"/>
    </location>
</feature>
<evidence type="ECO:0000313" key="3">
    <source>
        <dbReference type="Proteomes" id="UP000676079"/>
    </source>
</evidence>
<accession>A0ABX8BEB8</accession>
<proteinExistence type="predicted"/>
<sequence>MLKKIMPAAAVAAAVMSTGLVSAAPASAATAAANMTISTGSGTMQFIDDGDVFKICDTAPNDGSPVFGAVFYNSYWDTSGHKRVMTILDSSDSGCNKKGYNIGNSGVYTFVICPGEWPTSAYQNSRGCTHSREFNE</sequence>
<reference evidence="2 3" key="1">
    <citation type="submission" date="2021-05" db="EMBL/GenBank/DDBJ databases">
        <title>Direct Submission.</title>
        <authorList>
            <person name="Li K."/>
            <person name="Gao J."/>
        </authorList>
    </citation>
    <scope>NUCLEOTIDE SEQUENCE [LARGE SCALE GENOMIC DNA]</scope>
    <source>
        <strain evidence="2 3">Mg02</strain>
    </source>
</reference>
<gene>
    <name evidence="2" type="ORF">KGD84_19020</name>
</gene>
<evidence type="ECO:0008006" key="4">
    <source>
        <dbReference type="Google" id="ProtNLM"/>
    </source>
</evidence>
<feature type="chain" id="PRO_5045108670" description="Secreted protein" evidence="1">
    <location>
        <begin position="24"/>
        <end position="136"/>
    </location>
</feature>
<keyword evidence="3" id="KW-1185">Reference proteome</keyword>
<keyword evidence="1" id="KW-0732">Signal</keyword>
<evidence type="ECO:0000313" key="2">
    <source>
        <dbReference type="EMBL" id="QUX20596.1"/>
    </source>
</evidence>
<dbReference type="EMBL" id="CP074133">
    <property type="protein sequence ID" value="QUX20596.1"/>
    <property type="molecule type" value="Genomic_DNA"/>
</dbReference>